<dbReference type="InterPro" id="IPR050583">
    <property type="entry name" value="Mycobacterial_A85_antigen"/>
</dbReference>
<sequence length="495" mass="53941">MLKRTSLNLERRKNMKRILKTTIASALVLSMALSGATAAVAATPAAEENCISASAVADWAENVKIKLFNKSVYAKYAPGVTVEKDENSPTGYTVTFVYKEQKSYTSKAGLTINTAENPLTKVELYSDCFMLFDPDGGNAGSIDAALAATPYNYTAGLAPAGGNGDTTYYVELEKFADGRWGVQMPLSSGAFVYNFRVTAENGDQIARLDDPSNPTMINEATGIRSLSSMVYVPYDADKQGTSTWADRSVELPQADANKRGTVQTVSYTGADGTEHGLAVYLPAGYDADRTEPYKVLYLSHGASGDTYGNELRWMNEGTVANILDNLIAEGKTEPFIVVTMNNQQYKWKYSEIETDQIDYIMPYVESHYNVSTTAEGRAYAGLSMGGATTSNMLMHHTELFSYYGIWSHANVNGASGGVEGITSQSVRDHLSSLTVKPKIMLAAGNWDFGLAAVKTFGENLSELGLDYSYLQVPAAHDWECWQLIFANAAENFLWK</sequence>
<proteinExistence type="predicted"/>
<evidence type="ECO:0000256" key="1">
    <source>
        <dbReference type="SAM" id="SignalP"/>
    </source>
</evidence>
<dbReference type="Pfam" id="PF00756">
    <property type="entry name" value="Esterase"/>
    <property type="match status" value="1"/>
</dbReference>
<dbReference type="AlphaFoldDB" id="A0A2A7AWA1"/>
<reference evidence="2 3" key="1">
    <citation type="journal article" date="2017" name="Front. Microbiol.">
        <title>New Insights into the Diversity of the Genus Faecalibacterium.</title>
        <authorList>
            <person name="Benevides L."/>
            <person name="Burman S."/>
            <person name="Martin R."/>
            <person name="Robert V."/>
            <person name="Thomas M."/>
            <person name="Miquel S."/>
            <person name="Chain F."/>
            <person name="Sokol H."/>
            <person name="Bermudez-Humaran L.G."/>
            <person name="Morrison M."/>
            <person name="Langella P."/>
            <person name="Azevedo V.A."/>
            <person name="Chatel J.M."/>
            <person name="Soares S."/>
        </authorList>
    </citation>
    <scope>NUCLEOTIDE SEQUENCE [LARGE SCALE GENOMIC DNA]</scope>
    <source>
        <strain evidence="2 3">CNCM I 4644</strain>
    </source>
</reference>
<dbReference type="Proteomes" id="UP000220480">
    <property type="component" value="Unassembled WGS sequence"/>
</dbReference>
<dbReference type="PANTHER" id="PTHR48098:SF1">
    <property type="entry name" value="DIACYLGLYCEROL ACYLTRANSFERASE_MYCOLYLTRANSFERASE AG85A"/>
    <property type="match status" value="1"/>
</dbReference>
<evidence type="ECO:0000313" key="3">
    <source>
        <dbReference type="Proteomes" id="UP000220480"/>
    </source>
</evidence>
<evidence type="ECO:0000313" key="2">
    <source>
        <dbReference type="EMBL" id="PDX83318.1"/>
    </source>
</evidence>
<feature type="chain" id="PRO_5013286829" description="Esterase" evidence="1">
    <location>
        <begin position="42"/>
        <end position="495"/>
    </location>
</feature>
<name>A0A2A7AWA1_9FIRM</name>
<dbReference type="InterPro" id="IPR000801">
    <property type="entry name" value="Esterase-like"/>
</dbReference>
<feature type="signal peptide" evidence="1">
    <location>
        <begin position="1"/>
        <end position="41"/>
    </location>
</feature>
<accession>A0A2A7AWA1</accession>
<dbReference type="EMBL" id="NMTZ01000026">
    <property type="protein sequence ID" value="PDX83318.1"/>
    <property type="molecule type" value="Genomic_DNA"/>
</dbReference>
<dbReference type="InterPro" id="IPR029058">
    <property type="entry name" value="AB_hydrolase_fold"/>
</dbReference>
<keyword evidence="1" id="KW-0732">Signal</keyword>
<gene>
    <name evidence="2" type="ORF">CGS59_10545</name>
</gene>
<dbReference type="Gene3D" id="3.40.50.1820">
    <property type="entry name" value="alpha/beta hydrolase"/>
    <property type="match status" value="1"/>
</dbReference>
<protein>
    <recommendedName>
        <fullName evidence="4">Esterase</fullName>
    </recommendedName>
</protein>
<organism evidence="2 3">
    <name type="scientific">Faecalibacterium prausnitzii</name>
    <dbReference type="NCBI Taxonomy" id="853"/>
    <lineage>
        <taxon>Bacteria</taxon>
        <taxon>Bacillati</taxon>
        <taxon>Bacillota</taxon>
        <taxon>Clostridia</taxon>
        <taxon>Eubacteriales</taxon>
        <taxon>Oscillospiraceae</taxon>
        <taxon>Faecalibacterium</taxon>
    </lineage>
</organism>
<dbReference type="GO" id="GO:0016747">
    <property type="term" value="F:acyltransferase activity, transferring groups other than amino-acyl groups"/>
    <property type="evidence" value="ECO:0007669"/>
    <property type="project" value="TreeGrafter"/>
</dbReference>
<dbReference type="SUPFAM" id="SSF53474">
    <property type="entry name" value="alpha/beta-Hydrolases"/>
    <property type="match status" value="1"/>
</dbReference>
<evidence type="ECO:0008006" key="4">
    <source>
        <dbReference type="Google" id="ProtNLM"/>
    </source>
</evidence>
<dbReference type="PANTHER" id="PTHR48098">
    <property type="entry name" value="ENTEROCHELIN ESTERASE-RELATED"/>
    <property type="match status" value="1"/>
</dbReference>
<comment type="caution">
    <text evidence="2">The sequence shown here is derived from an EMBL/GenBank/DDBJ whole genome shotgun (WGS) entry which is preliminary data.</text>
</comment>